<evidence type="ECO:0008006" key="3">
    <source>
        <dbReference type="Google" id="ProtNLM"/>
    </source>
</evidence>
<evidence type="ECO:0000313" key="2">
    <source>
        <dbReference type="Proteomes" id="UP000036406"/>
    </source>
</evidence>
<accession>A0A0H4IG39</accession>
<reference evidence="1 2" key="1">
    <citation type="submission" date="2015-05" db="EMBL/GenBank/DDBJ databases">
        <title>Complete genome of Marinobacter psychrophilus strain 20041T isolated from sea-ice of the Canadian Basin.</title>
        <authorList>
            <person name="Song L."/>
            <person name="Ren L."/>
            <person name="Yu Y."/>
            <person name="Wang X."/>
        </authorList>
    </citation>
    <scope>NUCLEOTIDE SEQUENCE [LARGE SCALE GENOMIC DNA]</scope>
    <source>
        <strain evidence="1 2">20041</strain>
    </source>
</reference>
<organism evidence="1 2">
    <name type="scientific">Marinobacter psychrophilus</name>
    <dbReference type="NCBI Taxonomy" id="330734"/>
    <lineage>
        <taxon>Bacteria</taxon>
        <taxon>Pseudomonadati</taxon>
        <taxon>Pseudomonadota</taxon>
        <taxon>Gammaproteobacteria</taxon>
        <taxon>Pseudomonadales</taxon>
        <taxon>Marinobacteraceae</taxon>
        <taxon>Marinobacter</taxon>
    </lineage>
</organism>
<dbReference type="EMBL" id="CP011494">
    <property type="protein sequence ID" value="AKO53882.1"/>
    <property type="molecule type" value="Genomic_DNA"/>
</dbReference>
<sequence length="423" mass="45083">MASAGLLVLAGIALPYGTGYLTEQQWQLASQEVNGSQTWLEMQVGRYDRGFWSSEFEGKLLLRDPASGEELSVPYLASVSHGLTGSLIDFKPVDGWTPAGESWFGDDAPRLTAETRLWGSAVAELTVPKFSITDDGNAETVFGSGGVVRVNGSFGADAVNISADWPSLVIASEEVDLRLSDLTLEQQMQRLSGDIWTGEGTLALQGLELMPANADAIMLRGLSLYSNSKATDDNSALDSFISVKLDELQLAAGDTLGPHRIEFALKGLNVEAWNAVSRSVTDMQLAAFAAKNGDPTAFQQQMQAMSDVGESMQMLAAAGFSVGFPDIHLVSPDGPLQGKVLVTHPGVAGDSESLLIMPALEGEMELSIPLALAENNEAVRMQTAPLIKDGLLITEGDRLLLKATLKDLMLNVNGRPIPLPPLL</sequence>
<proteinExistence type="predicted"/>
<name>A0A0H4IG39_9GAMM</name>
<keyword evidence="2" id="KW-1185">Reference proteome</keyword>
<protein>
    <recommendedName>
        <fullName evidence="3">DUF945 domain-containing protein</fullName>
    </recommendedName>
</protein>
<dbReference type="PATRIC" id="fig|330734.3.peg.3526"/>
<dbReference type="KEGG" id="mpq:ABA45_16780"/>
<dbReference type="Proteomes" id="UP000036406">
    <property type="component" value="Chromosome"/>
</dbReference>
<gene>
    <name evidence="1" type="ORF">ABA45_16780</name>
</gene>
<dbReference type="InterPro" id="IPR010352">
    <property type="entry name" value="DUF945"/>
</dbReference>
<dbReference type="AlphaFoldDB" id="A0A0H4IG39"/>
<evidence type="ECO:0000313" key="1">
    <source>
        <dbReference type="EMBL" id="AKO53882.1"/>
    </source>
</evidence>
<dbReference type="Pfam" id="PF06097">
    <property type="entry name" value="DUF945"/>
    <property type="match status" value="1"/>
</dbReference>
<dbReference type="STRING" id="330734.ABA45_16780"/>